<feature type="active site" evidence="3">
    <location>
        <position position="342"/>
    </location>
</feature>
<dbReference type="EMBL" id="NKUJ01000002">
    <property type="protein sequence ID" value="RMJ20090.1"/>
    <property type="molecule type" value="Genomic_DNA"/>
</dbReference>
<keyword evidence="2" id="KW-0808">Transferase</keyword>
<evidence type="ECO:0000256" key="4">
    <source>
        <dbReference type="SAM" id="SignalP"/>
    </source>
</evidence>
<dbReference type="InterPro" id="IPR008220">
    <property type="entry name" value="HAT_MetX-like"/>
</dbReference>
<evidence type="ECO:0000256" key="2">
    <source>
        <dbReference type="ARBA" id="ARBA00022679"/>
    </source>
</evidence>
<accession>A0A3M2SRB2</accession>
<dbReference type="Gene3D" id="3.40.50.1820">
    <property type="entry name" value="alpha/beta hydrolase"/>
    <property type="match status" value="1"/>
</dbReference>
<feature type="domain" description="AB hydrolase-1" evidence="5">
    <location>
        <begin position="72"/>
        <end position="311"/>
    </location>
</feature>
<dbReference type="PANTHER" id="PTHR32268:SF11">
    <property type="entry name" value="HOMOSERINE O-ACETYLTRANSFERASE"/>
    <property type="match status" value="1"/>
</dbReference>
<evidence type="ECO:0000313" key="6">
    <source>
        <dbReference type="EMBL" id="RMJ20090.1"/>
    </source>
</evidence>
<evidence type="ECO:0000259" key="5">
    <source>
        <dbReference type="Pfam" id="PF00561"/>
    </source>
</evidence>
<dbReference type="Proteomes" id="UP000277212">
    <property type="component" value="Unassembled WGS sequence"/>
</dbReference>
<evidence type="ECO:0000256" key="1">
    <source>
        <dbReference type="ARBA" id="ARBA00006886"/>
    </source>
</evidence>
<reference evidence="6 7" key="1">
    <citation type="submission" date="2017-06" db="EMBL/GenBank/DDBJ databases">
        <title>Comparative genomic analysis of Ambrosia Fusariam Clade fungi.</title>
        <authorList>
            <person name="Stajich J.E."/>
            <person name="Carrillo J."/>
            <person name="Kijimoto T."/>
            <person name="Eskalen A."/>
            <person name="O'Donnell K."/>
            <person name="Kasson M."/>
        </authorList>
    </citation>
    <scope>NUCLEOTIDE SEQUENCE [LARGE SCALE GENOMIC DNA]</scope>
    <source>
        <strain evidence="6">UCR3666</strain>
    </source>
</reference>
<keyword evidence="7" id="KW-1185">Reference proteome</keyword>
<dbReference type="STRING" id="2010991.A0A3M2SRB2"/>
<name>A0A3M2SRB2_9HYPO</name>
<dbReference type="InterPro" id="IPR029058">
    <property type="entry name" value="AB_hydrolase_fold"/>
</dbReference>
<protein>
    <recommendedName>
        <fullName evidence="5">AB hydrolase-1 domain-containing protein</fullName>
    </recommendedName>
</protein>
<comment type="caution">
    <text evidence="6">The sequence shown here is derived from an EMBL/GenBank/DDBJ whole genome shotgun (WGS) entry which is preliminary data.</text>
</comment>
<feature type="signal peptide" evidence="4">
    <location>
        <begin position="1"/>
        <end position="20"/>
    </location>
</feature>
<dbReference type="PIRSF" id="PIRSF000443">
    <property type="entry name" value="Homoser_Ac_trans"/>
    <property type="match status" value="1"/>
</dbReference>
<dbReference type="GO" id="GO:0004414">
    <property type="term" value="F:homoserine O-acetyltransferase activity"/>
    <property type="evidence" value="ECO:0007669"/>
    <property type="project" value="TreeGrafter"/>
</dbReference>
<feature type="active site" evidence="3">
    <location>
        <position position="305"/>
    </location>
</feature>
<evidence type="ECO:0000313" key="7">
    <source>
        <dbReference type="Proteomes" id="UP000277212"/>
    </source>
</evidence>
<dbReference type="PANTHER" id="PTHR32268">
    <property type="entry name" value="HOMOSERINE O-ACETYLTRANSFERASE"/>
    <property type="match status" value="1"/>
</dbReference>
<gene>
    <name evidence="6" type="ORF">CDV36_000294</name>
</gene>
<dbReference type="SUPFAM" id="SSF53474">
    <property type="entry name" value="alpha/beta-Hydrolases"/>
    <property type="match status" value="1"/>
</dbReference>
<feature type="chain" id="PRO_5018155309" description="AB hydrolase-1 domain-containing protein" evidence="4">
    <location>
        <begin position="21"/>
        <end position="370"/>
    </location>
</feature>
<dbReference type="GO" id="GO:0009086">
    <property type="term" value="P:methionine biosynthetic process"/>
    <property type="evidence" value="ECO:0007669"/>
    <property type="project" value="TreeGrafter"/>
</dbReference>
<dbReference type="InterPro" id="IPR000073">
    <property type="entry name" value="AB_hydrolase_1"/>
</dbReference>
<feature type="active site" description="Nucleophile" evidence="3">
    <location>
        <position position="164"/>
    </location>
</feature>
<dbReference type="OrthoDB" id="9972683at2759"/>
<sequence>MRLSNLFSFALGALVTTTVANEQPKQAWPKTQSGHFSISNFTFDSGETLDELDLHYRTLGKLKVYPDGTTNAVLIMHGTTGHNEQFLNDDFASVLFNPGQPLDANKYFLILRDSIGHGNSSKPSTHALRARFPSYQYSDMIRADHLLLTEHFGIDHMRLIMGVSMGGMHTWMWGEMYPDFMDALMPISSLPTQIAGHNRLWRRFVTEMITGDPAWDEGNYEEQPTVGLGGALMIQQVMLSSPAYWQRGFPTRAAVDAYVDQLVPHIAEFDANDQLFAWNASYTYDPEADLGRIKVPLIAVNTADDWMNPPELGILESSVKNKMKRGLGKAITLPASKETRGHSSYIQANLWKDELKALLTKTKSRKGGRW</sequence>
<dbReference type="Pfam" id="PF00561">
    <property type="entry name" value="Abhydrolase_1"/>
    <property type="match status" value="1"/>
</dbReference>
<dbReference type="NCBIfam" id="NF005071">
    <property type="entry name" value="PRK06489.1"/>
    <property type="match status" value="1"/>
</dbReference>
<organism evidence="6 7">
    <name type="scientific">Fusarium kuroshium</name>
    <dbReference type="NCBI Taxonomy" id="2010991"/>
    <lineage>
        <taxon>Eukaryota</taxon>
        <taxon>Fungi</taxon>
        <taxon>Dikarya</taxon>
        <taxon>Ascomycota</taxon>
        <taxon>Pezizomycotina</taxon>
        <taxon>Sordariomycetes</taxon>
        <taxon>Hypocreomycetidae</taxon>
        <taxon>Hypocreales</taxon>
        <taxon>Nectriaceae</taxon>
        <taxon>Fusarium</taxon>
        <taxon>Fusarium solani species complex</taxon>
    </lineage>
</organism>
<evidence type="ECO:0000256" key="3">
    <source>
        <dbReference type="PIRSR" id="PIRSR000443-1"/>
    </source>
</evidence>
<keyword evidence="4" id="KW-0732">Signal</keyword>
<dbReference type="GO" id="GO:0009092">
    <property type="term" value="P:homoserine metabolic process"/>
    <property type="evidence" value="ECO:0007669"/>
    <property type="project" value="TreeGrafter"/>
</dbReference>
<dbReference type="AlphaFoldDB" id="A0A3M2SRB2"/>
<proteinExistence type="inferred from homology"/>
<comment type="similarity">
    <text evidence="1">Belongs to the AB hydrolase superfamily. MetX family.</text>
</comment>